<reference evidence="1 2" key="1">
    <citation type="submission" date="2024-06" db="EMBL/GenBank/DDBJ databases">
        <authorList>
            <person name="Li F."/>
        </authorList>
    </citation>
    <scope>NUCLEOTIDE SEQUENCE [LARGE SCALE GENOMIC DNA]</scope>
    <source>
        <strain evidence="1 2">GXAS 311</strain>
    </source>
</reference>
<dbReference type="Proteomes" id="UP001548189">
    <property type="component" value="Unassembled WGS sequence"/>
</dbReference>
<dbReference type="GO" id="GO:0051213">
    <property type="term" value="F:dioxygenase activity"/>
    <property type="evidence" value="ECO:0007669"/>
    <property type="project" value="UniProtKB-KW"/>
</dbReference>
<keyword evidence="1" id="KW-0223">Dioxygenase</keyword>
<dbReference type="PANTHER" id="PTHR10696">
    <property type="entry name" value="GAMMA-BUTYROBETAINE HYDROXYLASE-RELATED"/>
    <property type="match status" value="1"/>
</dbReference>
<proteinExistence type="predicted"/>
<gene>
    <name evidence="1" type="ORF">ABVT43_13915</name>
</gene>
<organism evidence="1 2">
    <name type="scientific">Aliikangiella maris</name>
    <dbReference type="NCBI Taxonomy" id="3162458"/>
    <lineage>
        <taxon>Bacteria</taxon>
        <taxon>Pseudomonadati</taxon>
        <taxon>Pseudomonadota</taxon>
        <taxon>Gammaproteobacteria</taxon>
        <taxon>Oceanospirillales</taxon>
        <taxon>Pleioneaceae</taxon>
        <taxon>Aliikangiella</taxon>
    </lineage>
</organism>
<dbReference type="InterPro" id="IPR003819">
    <property type="entry name" value="TauD/TfdA-like"/>
</dbReference>
<accession>A0ABV2BWA5</accession>
<dbReference type="InterPro" id="IPR042098">
    <property type="entry name" value="TauD-like_sf"/>
</dbReference>
<dbReference type="EMBL" id="JBEVCJ010000018">
    <property type="protein sequence ID" value="MET1256232.1"/>
    <property type="molecule type" value="Genomic_DNA"/>
</dbReference>
<dbReference type="Pfam" id="PF02668">
    <property type="entry name" value="TauD"/>
    <property type="match status" value="1"/>
</dbReference>
<evidence type="ECO:0000313" key="1">
    <source>
        <dbReference type="EMBL" id="MET1256232.1"/>
    </source>
</evidence>
<keyword evidence="2" id="KW-1185">Reference proteome</keyword>
<comment type="caution">
    <text evidence="1">The sequence shown here is derived from an EMBL/GenBank/DDBJ whole genome shotgun (WGS) entry which is preliminary data.</text>
</comment>
<dbReference type="SUPFAM" id="SSF51197">
    <property type="entry name" value="Clavaminate synthase-like"/>
    <property type="match status" value="1"/>
</dbReference>
<sequence length="316" mass="36510">MKTQQQWLEQTGWHGQLPDLEQVTVKVPQAILSTFEEHFNQPGLELDLEKIHQKEPLVLPVEWVNQVREKIQLSPGFVCVKTDEDQFTDLQLRFIYFYIASALGNLNDRYGYLFDIADRGLDYTKEAIPVSKTNADTSFHTDCTAVDYKPDIVGLLCVHPAKKGGRSMVANAADLFVYLRENHPQALDALSQPLMRDVITPGKEQSVEAIRNNQFPIFAFDDFGLRFRYMRYWIETAYQKTQTELPQAVIDAMNIVDDYLAQDENIFYCSLERGDIIFVNNAFLAHNRTAFENYSEPDKQRVLVRTWINWRVAQSG</sequence>
<name>A0ABV2BWA5_9GAMM</name>
<dbReference type="Gene3D" id="3.60.130.10">
    <property type="entry name" value="Clavaminate synthase-like"/>
    <property type="match status" value="1"/>
</dbReference>
<dbReference type="PANTHER" id="PTHR10696:SF56">
    <property type="entry name" value="TAUD_TFDA-LIKE DOMAIN-CONTAINING PROTEIN"/>
    <property type="match status" value="1"/>
</dbReference>
<protein>
    <submittedName>
        <fullName evidence="1">TauD/TfdA family dioxygenase</fullName>
    </submittedName>
</protein>
<keyword evidence="1" id="KW-0560">Oxidoreductase</keyword>
<dbReference type="InterPro" id="IPR050411">
    <property type="entry name" value="AlphaKG_dependent_hydroxylases"/>
</dbReference>
<evidence type="ECO:0000313" key="2">
    <source>
        <dbReference type="Proteomes" id="UP001548189"/>
    </source>
</evidence>